<proteinExistence type="predicted"/>
<accession>K8A2D1</accession>
<reference evidence="1" key="1">
    <citation type="submission" date="2012-07" db="EMBL/GenBank/DDBJ databases">
        <authorList>
            <person name="Cummings C."/>
        </authorList>
    </citation>
    <scope>NUCLEOTIDE SEQUENCE</scope>
    <source>
        <strain evidence="1">1330</strain>
    </source>
</reference>
<dbReference type="EMBL" id="CAKW01000112">
    <property type="protein sequence ID" value="CCJ73766.1"/>
    <property type="molecule type" value="Genomic_DNA"/>
</dbReference>
<dbReference type="Proteomes" id="UP000009340">
    <property type="component" value="Unassembled WGS sequence"/>
</dbReference>
<gene>
    <name evidence="1" type="ORF">BN137_3149</name>
</gene>
<evidence type="ECO:0000313" key="1">
    <source>
        <dbReference type="EMBL" id="CCJ73766.1"/>
    </source>
</evidence>
<organism evidence="1 2">
    <name type="scientific">Cronobacter condimenti 1330</name>
    <dbReference type="NCBI Taxonomy" id="1073999"/>
    <lineage>
        <taxon>Bacteria</taxon>
        <taxon>Pseudomonadati</taxon>
        <taxon>Pseudomonadota</taxon>
        <taxon>Gammaproteobacteria</taxon>
        <taxon>Enterobacterales</taxon>
        <taxon>Enterobacteriaceae</taxon>
        <taxon>Cronobacter</taxon>
    </lineage>
</organism>
<name>K8A2D1_9ENTR</name>
<dbReference type="AlphaFoldDB" id="K8A2D1"/>
<evidence type="ECO:0000313" key="2">
    <source>
        <dbReference type="Proteomes" id="UP000009340"/>
    </source>
</evidence>
<protein>
    <submittedName>
        <fullName evidence="1">Uncharacterized protein</fullName>
    </submittedName>
</protein>
<comment type="caution">
    <text evidence="1">The sequence shown here is derived from an EMBL/GenBank/DDBJ whole genome shotgun (WGS) entry which is preliminary data.</text>
</comment>
<sequence>MNLVIVMIDTCAPLRTAKTRRALAKGGRMVPQFLVNGK</sequence>